<dbReference type="NCBIfam" id="NF011620">
    <property type="entry name" value="PRK15046.1"/>
    <property type="match status" value="1"/>
</dbReference>
<comment type="caution">
    <text evidence="6">The sequence shown here is derived from an EMBL/GenBank/DDBJ whole genome shotgun (WGS) entry which is preliminary data.</text>
</comment>
<evidence type="ECO:0000313" key="6">
    <source>
        <dbReference type="EMBL" id="PCM59092.1"/>
    </source>
</evidence>
<dbReference type="STRING" id="1463164.KQS06HV_200005"/>
<evidence type="ECO:0000256" key="4">
    <source>
        <dbReference type="ARBA" id="ARBA00022729"/>
    </source>
</evidence>
<evidence type="ECO:0000256" key="3">
    <source>
        <dbReference type="ARBA" id="ARBA00022448"/>
    </source>
</evidence>
<dbReference type="Proteomes" id="UP000217648">
    <property type="component" value="Unassembled WGS sequence"/>
</dbReference>
<evidence type="ECO:0000256" key="2">
    <source>
        <dbReference type="ARBA" id="ARBA00008520"/>
    </source>
</evidence>
<dbReference type="InterPro" id="IPR017637">
    <property type="entry name" value="AminoethylPonate_ABC-bd"/>
</dbReference>
<dbReference type="GO" id="GO:0015888">
    <property type="term" value="P:thiamine transport"/>
    <property type="evidence" value="ECO:0007669"/>
    <property type="project" value="TreeGrafter"/>
</dbReference>
<evidence type="ECO:0000313" key="7">
    <source>
        <dbReference type="Proteomes" id="UP000217648"/>
    </source>
</evidence>
<dbReference type="SUPFAM" id="SSF53850">
    <property type="entry name" value="Periplasmic binding protein-like II"/>
    <property type="match status" value="1"/>
</dbReference>
<dbReference type="Gene3D" id="3.40.190.10">
    <property type="entry name" value="Periplasmic binding protein-like II"/>
    <property type="match status" value="2"/>
</dbReference>
<name>A0A2A5MEJ9_9ENTR</name>
<evidence type="ECO:0000256" key="1">
    <source>
        <dbReference type="ARBA" id="ARBA00004418"/>
    </source>
</evidence>
<proteinExistence type="inferred from homology"/>
<dbReference type="InterPro" id="IPR006059">
    <property type="entry name" value="SBP"/>
</dbReference>
<gene>
    <name evidence="6" type="ORF">CP911_23600</name>
</gene>
<keyword evidence="3" id="KW-0813">Transport</keyword>
<dbReference type="GO" id="GO:0030975">
    <property type="term" value="F:thiamine binding"/>
    <property type="evidence" value="ECO:0007669"/>
    <property type="project" value="TreeGrafter"/>
</dbReference>
<dbReference type="NCBIfam" id="TIGR03227">
    <property type="entry name" value="PhnS"/>
    <property type="match status" value="1"/>
</dbReference>
<keyword evidence="5" id="KW-0574">Periplasm</keyword>
<evidence type="ECO:0000256" key="5">
    <source>
        <dbReference type="ARBA" id="ARBA00022764"/>
    </source>
</evidence>
<dbReference type="GO" id="GO:0030976">
    <property type="term" value="F:thiamine pyrophosphate binding"/>
    <property type="evidence" value="ECO:0007669"/>
    <property type="project" value="TreeGrafter"/>
</dbReference>
<accession>A0A2A5MEJ9</accession>
<dbReference type="GO" id="GO:0030288">
    <property type="term" value="C:outer membrane-bounded periplasmic space"/>
    <property type="evidence" value="ECO:0007669"/>
    <property type="project" value="TreeGrafter"/>
</dbReference>
<sequence>MNANLVYTRTTNCDEANTMKLSRLALLSLFALTSSPVWADGVVTVYSADGLHDGDNSWYQSQFDAFTKATGIKVQYVEGGSGAIVERLAKERTNPQADVLVTVPPFIQRAAKEQLLATFTPQGSAQIPGANDRYSPLVNNYLTFIYNGQLLKTAPASWQDLLDSRFKNKLQYSTPGQAGDGTAVMLQAFHSLGGKDAGFEYLGKLQANNVGPSASTGKLTALVNKGELYVANGDLQMNLSQMARNPNVKIFWPADDKGERSALALPYTIGLVQNGPNSENGKKLINFLLDKPAQSSVSARSWGLPVRNDVAPDDANFKAAQAALDGVKRWEPNWDDVAVSLSADIARWHKVTDSE</sequence>
<comment type="subcellular location">
    <subcellularLocation>
        <location evidence="1">Periplasm</location>
    </subcellularLocation>
</comment>
<dbReference type="PANTHER" id="PTHR30006:SF3">
    <property type="entry name" value="THIAMINE-BINDING PERIPLASMIC PROTEIN"/>
    <property type="match status" value="1"/>
</dbReference>
<comment type="similarity">
    <text evidence="2">Belongs to the bacterial solute-binding protein 1 family.</text>
</comment>
<dbReference type="PANTHER" id="PTHR30006">
    <property type="entry name" value="THIAMINE-BINDING PERIPLASMIC PROTEIN-RELATED"/>
    <property type="match status" value="1"/>
</dbReference>
<keyword evidence="4" id="KW-0732">Signal</keyword>
<dbReference type="Pfam" id="PF01547">
    <property type="entry name" value="SBP_bac_1"/>
    <property type="match status" value="1"/>
</dbReference>
<dbReference type="AlphaFoldDB" id="A0A2A5MEJ9"/>
<reference evidence="6 7" key="1">
    <citation type="submission" date="2017-09" db="EMBL/GenBank/DDBJ databases">
        <title>Mdr eskape-Ghana.</title>
        <authorList>
            <person name="Agyepong N."/>
            <person name="Janice J."/>
            <person name="Samuelsen O."/>
            <person name="Owusu-Ofori A."/>
            <person name="Sundsfjord A."/>
            <person name="Essack S."/>
            <person name="Pedersen T."/>
        </authorList>
    </citation>
    <scope>NUCLEOTIDE SEQUENCE [LARGE SCALE GENOMIC DNA]</scope>
    <source>
        <strain evidence="6 7">46</strain>
    </source>
</reference>
<dbReference type="EMBL" id="NXHG01000019">
    <property type="protein sequence ID" value="PCM59092.1"/>
    <property type="molecule type" value="Genomic_DNA"/>
</dbReference>
<organism evidence="6 7">
    <name type="scientific">Klebsiella quasipneumoniae</name>
    <dbReference type="NCBI Taxonomy" id="1463165"/>
    <lineage>
        <taxon>Bacteria</taxon>
        <taxon>Pseudomonadati</taxon>
        <taxon>Pseudomonadota</taxon>
        <taxon>Gammaproteobacteria</taxon>
        <taxon>Enterobacterales</taxon>
        <taxon>Enterobacteriaceae</taxon>
        <taxon>Klebsiella/Raoultella group</taxon>
        <taxon>Klebsiella</taxon>
        <taxon>Klebsiella pneumoniae complex</taxon>
    </lineage>
</organism>
<protein>
    <submittedName>
        <fullName evidence="6">2-aminoethylphosphonate ABC transporter substrate-binding protein</fullName>
    </submittedName>
</protein>